<reference evidence="1 2" key="1">
    <citation type="journal article" date="2009" name="Stand. Genomic Sci.">
        <title>Complete genome sequence of Slackia heliotrinireducens type strain (RHS 1).</title>
        <authorList>
            <person name="Pukall R."/>
            <person name="Lapidus A."/>
            <person name="Nolan M."/>
            <person name="Copeland A."/>
            <person name="Glavina Del Rio T."/>
            <person name="Lucas S."/>
            <person name="Chen F."/>
            <person name="Tice H."/>
            <person name="Cheng J.F."/>
            <person name="Chertkov O."/>
            <person name="Bruce D."/>
            <person name="Goodwin L."/>
            <person name="Kuske C."/>
            <person name="Brettin T."/>
            <person name="Detter J.C."/>
            <person name="Han C."/>
            <person name="Pitluck S."/>
            <person name="Pati A."/>
            <person name="Mavrommatis K."/>
            <person name="Ivanova N."/>
            <person name="Ovchinnikova G."/>
            <person name="Chen A."/>
            <person name="Palaniappan K."/>
            <person name="Schneider S."/>
            <person name="Rohde M."/>
            <person name="Chain P."/>
            <person name="D'haeseleer P."/>
            <person name="Goker M."/>
            <person name="Bristow J."/>
            <person name="Eisen J.A."/>
            <person name="Markowitz V."/>
            <person name="Kyrpides N.C."/>
            <person name="Klenk H.P."/>
            <person name="Hugenholtz P."/>
        </authorList>
    </citation>
    <scope>NUCLEOTIDE SEQUENCE [LARGE SCALE GENOMIC DNA]</scope>
    <source>
        <strain evidence="2">ATCC 29202 / DSM 20476 / NCTC 11029 / RHS 1</strain>
    </source>
</reference>
<name>C7N254_SLAHD</name>
<sequence length="107" mass="12489">MHEEILFDNLEFKEWVSIFDYVYQRGRVGYKNGITFVIHTKERGHNLPHLHARYQGKEVVLEIPSGKVIEGNISRRKLSEASEWVVANADYLEAKWDKLVEGIVLYA</sequence>
<dbReference type="RefSeq" id="WP_012797469.1">
    <property type="nucleotide sequence ID" value="NC_013165.1"/>
</dbReference>
<dbReference type="EMBL" id="CP001684">
    <property type="protein sequence ID" value="ACV21360.1"/>
    <property type="molecule type" value="Genomic_DNA"/>
</dbReference>
<accession>C7N254</accession>
<organism evidence="1 2">
    <name type="scientific">Slackia heliotrinireducens (strain ATCC 29202 / DSM 20476 / NCTC 11029 / RHS 1)</name>
    <name type="common">Peptococcus heliotrinreducens</name>
    <dbReference type="NCBI Taxonomy" id="471855"/>
    <lineage>
        <taxon>Bacteria</taxon>
        <taxon>Bacillati</taxon>
        <taxon>Actinomycetota</taxon>
        <taxon>Coriobacteriia</taxon>
        <taxon>Eggerthellales</taxon>
        <taxon>Eggerthellaceae</taxon>
        <taxon>Slackia</taxon>
    </lineage>
</organism>
<gene>
    <name evidence="1" type="ordered locus">Shel_02920</name>
</gene>
<keyword evidence="2" id="KW-1185">Reference proteome</keyword>
<protein>
    <recommendedName>
        <fullName evidence="3">DUF4160 domain-containing protein</fullName>
    </recommendedName>
</protein>
<evidence type="ECO:0008006" key="3">
    <source>
        <dbReference type="Google" id="ProtNLM"/>
    </source>
</evidence>
<dbReference type="InterPro" id="IPR025427">
    <property type="entry name" value="DUF4160"/>
</dbReference>
<dbReference type="Pfam" id="PF13711">
    <property type="entry name" value="DUF4160"/>
    <property type="match status" value="1"/>
</dbReference>
<dbReference type="KEGG" id="shi:Shel_02920"/>
<dbReference type="Proteomes" id="UP000002026">
    <property type="component" value="Chromosome"/>
</dbReference>
<dbReference type="STRING" id="471855.Shel_02920"/>
<dbReference type="HOGENOM" id="CLU_2208312_0_0_11"/>
<evidence type="ECO:0000313" key="1">
    <source>
        <dbReference type="EMBL" id="ACV21360.1"/>
    </source>
</evidence>
<evidence type="ECO:0000313" key="2">
    <source>
        <dbReference type="Proteomes" id="UP000002026"/>
    </source>
</evidence>
<proteinExistence type="predicted"/>
<dbReference type="AlphaFoldDB" id="C7N254"/>